<proteinExistence type="predicted"/>
<keyword evidence="1" id="KW-1133">Transmembrane helix</keyword>
<sequence>MNSQEAFITSTFILQTYFYLFTLFILTTENDDVSIIKKSYVQLPVRRK</sequence>
<gene>
    <name evidence="2" type="ORF">FCALED_LOCUS13043</name>
</gene>
<keyword evidence="3" id="KW-1185">Reference proteome</keyword>
<dbReference type="Proteomes" id="UP000789570">
    <property type="component" value="Unassembled WGS sequence"/>
</dbReference>
<dbReference type="AlphaFoldDB" id="A0A9N9HJ03"/>
<dbReference type="EMBL" id="CAJVPQ010007066">
    <property type="protein sequence ID" value="CAG8692580.1"/>
    <property type="molecule type" value="Genomic_DNA"/>
</dbReference>
<feature type="transmembrane region" description="Helical" evidence="1">
    <location>
        <begin position="6"/>
        <end position="28"/>
    </location>
</feature>
<keyword evidence="1" id="KW-0472">Membrane</keyword>
<evidence type="ECO:0000256" key="1">
    <source>
        <dbReference type="SAM" id="Phobius"/>
    </source>
</evidence>
<organism evidence="2 3">
    <name type="scientific">Funneliformis caledonium</name>
    <dbReference type="NCBI Taxonomy" id="1117310"/>
    <lineage>
        <taxon>Eukaryota</taxon>
        <taxon>Fungi</taxon>
        <taxon>Fungi incertae sedis</taxon>
        <taxon>Mucoromycota</taxon>
        <taxon>Glomeromycotina</taxon>
        <taxon>Glomeromycetes</taxon>
        <taxon>Glomerales</taxon>
        <taxon>Glomeraceae</taxon>
        <taxon>Funneliformis</taxon>
    </lineage>
</organism>
<name>A0A9N9HJ03_9GLOM</name>
<accession>A0A9N9HJ03</accession>
<reference evidence="2" key="1">
    <citation type="submission" date="2021-06" db="EMBL/GenBank/DDBJ databases">
        <authorList>
            <person name="Kallberg Y."/>
            <person name="Tangrot J."/>
            <person name="Rosling A."/>
        </authorList>
    </citation>
    <scope>NUCLEOTIDE SEQUENCE</scope>
    <source>
        <strain evidence="2">UK204</strain>
    </source>
</reference>
<keyword evidence="1" id="KW-0812">Transmembrane</keyword>
<comment type="caution">
    <text evidence="2">The sequence shown here is derived from an EMBL/GenBank/DDBJ whole genome shotgun (WGS) entry which is preliminary data.</text>
</comment>
<evidence type="ECO:0000313" key="3">
    <source>
        <dbReference type="Proteomes" id="UP000789570"/>
    </source>
</evidence>
<feature type="non-terminal residue" evidence="2">
    <location>
        <position position="48"/>
    </location>
</feature>
<protein>
    <submittedName>
        <fullName evidence="2">5856_t:CDS:1</fullName>
    </submittedName>
</protein>
<evidence type="ECO:0000313" key="2">
    <source>
        <dbReference type="EMBL" id="CAG8692580.1"/>
    </source>
</evidence>